<reference evidence="4" key="3">
    <citation type="journal article" date="2005" name="Nature">
        <title>The map-based sequence of the rice genome.</title>
        <authorList>
            <consortium name="International rice genome sequencing project (IRGSP)"/>
            <person name="Matsumoto T."/>
            <person name="Wu J."/>
            <person name="Kanamori H."/>
            <person name="Katayose Y."/>
            <person name="Fujisawa M."/>
            <person name="Namiki N."/>
            <person name="Mizuno H."/>
            <person name="Yamamoto K."/>
            <person name="Antonio B.A."/>
            <person name="Baba T."/>
            <person name="Sakata K."/>
            <person name="Nagamura Y."/>
            <person name="Aoki H."/>
            <person name="Arikawa K."/>
            <person name="Arita K."/>
            <person name="Bito T."/>
            <person name="Chiden Y."/>
            <person name="Fujitsuka N."/>
            <person name="Fukunaka R."/>
            <person name="Hamada M."/>
            <person name="Harada C."/>
            <person name="Hayashi A."/>
            <person name="Hijishita S."/>
            <person name="Honda M."/>
            <person name="Hosokawa S."/>
            <person name="Ichikawa Y."/>
            <person name="Idonuma A."/>
            <person name="Iijima M."/>
            <person name="Ikeda M."/>
            <person name="Ikeno M."/>
            <person name="Ito K."/>
            <person name="Ito S."/>
            <person name="Ito T."/>
            <person name="Ito Y."/>
            <person name="Ito Y."/>
            <person name="Iwabuchi A."/>
            <person name="Kamiya K."/>
            <person name="Karasawa W."/>
            <person name="Kurita K."/>
            <person name="Katagiri S."/>
            <person name="Kikuta A."/>
            <person name="Kobayashi H."/>
            <person name="Kobayashi N."/>
            <person name="Machita K."/>
            <person name="Maehara T."/>
            <person name="Masukawa M."/>
            <person name="Mizubayashi T."/>
            <person name="Mukai Y."/>
            <person name="Nagasaki H."/>
            <person name="Nagata Y."/>
            <person name="Naito S."/>
            <person name="Nakashima M."/>
            <person name="Nakama Y."/>
            <person name="Nakamichi Y."/>
            <person name="Nakamura M."/>
            <person name="Meguro A."/>
            <person name="Negishi M."/>
            <person name="Ohta I."/>
            <person name="Ohta T."/>
            <person name="Okamoto M."/>
            <person name="Ono N."/>
            <person name="Saji S."/>
            <person name="Sakaguchi M."/>
            <person name="Sakai K."/>
            <person name="Shibata M."/>
            <person name="Shimokawa T."/>
            <person name="Song J."/>
            <person name="Takazaki Y."/>
            <person name="Terasawa K."/>
            <person name="Tsugane M."/>
            <person name="Tsuji K."/>
            <person name="Ueda S."/>
            <person name="Waki K."/>
            <person name="Yamagata H."/>
            <person name="Yamamoto M."/>
            <person name="Yamamoto S."/>
            <person name="Yamane H."/>
            <person name="Yoshiki S."/>
            <person name="Yoshihara R."/>
            <person name="Yukawa K."/>
            <person name="Zhong H."/>
            <person name="Yano M."/>
            <person name="Yuan Q."/>
            <person name="Ouyang S."/>
            <person name="Liu J."/>
            <person name="Jones K.M."/>
            <person name="Gansberger K."/>
            <person name="Moffat K."/>
            <person name="Hill J."/>
            <person name="Bera J."/>
            <person name="Fadrosh D."/>
            <person name="Jin S."/>
            <person name="Johri S."/>
            <person name="Kim M."/>
            <person name="Overton L."/>
            <person name="Reardon M."/>
            <person name="Tsitrin T."/>
            <person name="Vuong H."/>
            <person name="Weaver B."/>
            <person name="Ciecko A."/>
            <person name="Tallon L."/>
            <person name="Jackson J."/>
            <person name="Pai G."/>
            <person name="Aken S.V."/>
            <person name="Utterback T."/>
            <person name="Reidmuller S."/>
            <person name="Feldblyum T."/>
            <person name="Hsiao J."/>
            <person name="Zismann V."/>
            <person name="Iobst S."/>
            <person name="de Vazeille A.R."/>
            <person name="Buell C.R."/>
            <person name="Ying K."/>
            <person name="Li Y."/>
            <person name="Lu T."/>
            <person name="Huang Y."/>
            <person name="Zhao Q."/>
            <person name="Feng Q."/>
            <person name="Zhang L."/>
            <person name="Zhu J."/>
            <person name="Weng Q."/>
            <person name="Mu J."/>
            <person name="Lu Y."/>
            <person name="Fan D."/>
            <person name="Liu Y."/>
            <person name="Guan J."/>
            <person name="Zhang Y."/>
            <person name="Yu S."/>
            <person name="Liu X."/>
            <person name="Zhang Y."/>
            <person name="Hong G."/>
            <person name="Han B."/>
            <person name="Choisne N."/>
            <person name="Demange N."/>
            <person name="Orjeda G."/>
            <person name="Samain S."/>
            <person name="Cattolico L."/>
            <person name="Pelletier E."/>
            <person name="Couloux A."/>
            <person name="Segurens B."/>
            <person name="Wincker P."/>
            <person name="D'Hont A."/>
            <person name="Scarpelli C."/>
            <person name="Weissenbach J."/>
            <person name="Salanoubat M."/>
            <person name="Quetier F."/>
            <person name="Yu Y."/>
            <person name="Kim H.R."/>
            <person name="Rambo T."/>
            <person name="Currie J."/>
            <person name="Collura K."/>
            <person name="Luo M."/>
            <person name="Yang T."/>
            <person name="Ammiraju J.S.S."/>
            <person name="Engler F."/>
            <person name="Soderlund C."/>
            <person name="Wing R.A."/>
            <person name="Palmer L.E."/>
            <person name="de la Bastide M."/>
            <person name="Spiegel L."/>
            <person name="Nascimento L."/>
            <person name="Zutavern T."/>
            <person name="O'Shaughnessy A."/>
            <person name="Dike S."/>
            <person name="Dedhia N."/>
            <person name="Preston R."/>
            <person name="Balija V."/>
            <person name="McCombie W.R."/>
            <person name="Chow T."/>
            <person name="Chen H."/>
            <person name="Chung M."/>
            <person name="Chen C."/>
            <person name="Shaw J."/>
            <person name="Wu H."/>
            <person name="Hsiao K."/>
            <person name="Chao Y."/>
            <person name="Chu M."/>
            <person name="Cheng C."/>
            <person name="Hour A."/>
            <person name="Lee P."/>
            <person name="Lin S."/>
            <person name="Lin Y."/>
            <person name="Liou J."/>
            <person name="Liu S."/>
            <person name="Hsing Y."/>
            <person name="Raghuvanshi S."/>
            <person name="Mohanty A."/>
            <person name="Bharti A.K."/>
            <person name="Gaur A."/>
            <person name="Gupta V."/>
            <person name="Kumar D."/>
            <person name="Ravi V."/>
            <person name="Vij S."/>
            <person name="Kapur A."/>
            <person name="Khurana P."/>
            <person name="Khurana P."/>
            <person name="Khurana J.P."/>
            <person name="Tyagi A.K."/>
            <person name="Gaikwad K."/>
            <person name="Singh A."/>
            <person name="Dalal V."/>
            <person name="Srivastava S."/>
            <person name="Dixit A."/>
            <person name="Pal A.K."/>
            <person name="Ghazi I.A."/>
            <person name="Yadav M."/>
            <person name="Pandit A."/>
            <person name="Bhargava A."/>
            <person name="Sureshbabu K."/>
            <person name="Batra K."/>
            <person name="Sharma T.R."/>
            <person name="Mohapatra T."/>
            <person name="Singh N.K."/>
            <person name="Messing J."/>
            <person name="Nelson A.B."/>
            <person name="Fuks G."/>
            <person name="Kavchok S."/>
            <person name="Keizer G."/>
            <person name="Linton E."/>
            <person name="Llaca V."/>
            <person name="Song R."/>
            <person name="Tanyolac B."/>
            <person name="Young S."/>
            <person name="Ho-Il K."/>
            <person name="Hahn J.H."/>
            <person name="Sangsakoo G."/>
            <person name="Vanavichit A."/>
            <person name="de Mattos Luiz.A.T."/>
            <person name="Zimmer P.D."/>
            <person name="Malone G."/>
            <person name="Dellagostin O."/>
            <person name="de Oliveira A.C."/>
            <person name="Bevan M."/>
            <person name="Bancroft I."/>
            <person name="Minx P."/>
            <person name="Cordum H."/>
            <person name="Wilson R."/>
            <person name="Cheng Z."/>
            <person name="Jin W."/>
            <person name="Jiang J."/>
            <person name="Leong S.A."/>
            <person name="Iwama H."/>
            <person name="Gojobori T."/>
            <person name="Itoh T."/>
            <person name="Niimura Y."/>
            <person name="Fujii Y."/>
            <person name="Habara T."/>
            <person name="Sakai H."/>
            <person name="Sato Y."/>
            <person name="Wilson G."/>
            <person name="Kumar K."/>
            <person name="McCouch S."/>
            <person name="Juretic N."/>
            <person name="Hoen D."/>
            <person name="Wright S."/>
            <person name="Bruskiewich R."/>
            <person name="Bureau T."/>
            <person name="Miyao A."/>
            <person name="Hirochika H."/>
            <person name="Nishikawa T."/>
            <person name="Kadowaki K."/>
            <person name="Sugiura M."/>
            <person name="Burr B."/>
            <person name="Sasaki T."/>
        </authorList>
    </citation>
    <scope>NUCLEOTIDE SEQUENCE [LARGE SCALE GENOMIC DNA]</scope>
    <source>
        <strain evidence="4">cv. Nipponbare</strain>
    </source>
</reference>
<proteinExistence type="predicted"/>
<reference evidence="4" key="6">
    <citation type="journal article" date="2008" name="Nucleic Acids Res.">
        <title>The rice annotation project database (RAP-DB): 2008 update.</title>
        <authorList>
            <consortium name="The rice annotation project (RAP)"/>
        </authorList>
    </citation>
    <scope>GENOME REANNOTATION</scope>
    <source>
        <strain evidence="4">cv. Nipponbare</strain>
    </source>
</reference>
<dbReference type="EMBL" id="AC137925">
    <property type="protein sequence ID" value="AAO73238.1"/>
    <property type="molecule type" value="Genomic_DNA"/>
</dbReference>
<organism evidence="3 4">
    <name type="scientific">Oryza sativa subsp. japonica</name>
    <name type="common">Rice</name>
    <dbReference type="NCBI Taxonomy" id="39947"/>
    <lineage>
        <taxon>Eukaryota</taxon>
        <taxon>Viridiplantae</taxon>
        <taxon>Streptophyta</taxon>
        <taxon>Embryophyta</taxon>
        <taxon>Tracheophyta</taxon>
        <taxon>Spermatophyta</taxon>
        <taxon>Magnoliopsida</taxon>
        <taxon>Liliopsida</taxon>
        <taxon>Poales</taxon>
        <taxon>Poaceae</taxon>
        <taxon>BOP clade</taxon>
        <taxon>Oryzoideae</taxon>
        <taxon>Oryzeae</taxon>
        <taxon>Oryzinae</taxon>
        <taxon>Oryza</taxon>
        <taxon>Oryza sativa</taxon>
    </lineage>
</organism>
<feature type="compositionally biased region" description="Gly residues" evidence="1">
    <location>
        <begin position="41"/>
        <end position="55"/>
    </location>
</feature>
<accession>Q7G5S2</accession>
<reference evidence="3" key="2">
    <citation type="submission" date="2003-03" db="EMBL/GenBank/DDBJ databases">
        <authorList>
            <person name="Buell R."/>
        </authorList>
    </citation>
    <scope>NUCLEOTIDE SEQUENCE</scope>
</reference>
<name>Q7G5S2_ORYSJ</name>
<evidence type="ECO:0000313" key="2">
    <source>
        <dbReference type="EMBL" id="AAO37489.1"/>
    </source>
</evidence>
<reference evidence="2" key="1">
    <citation type="submission" date="2003-02" db="EMBL/GenBank/DDBJ databases">
        <authorList>
            <person name="Buell R."/>
            <person name="Liu J."/>
            <person name="Childs K."/>
            <person name="Zaborsky J."/>
            <person name="Tallon L."/>
            <person name="Wirtz U."/>
            <person name="Wei F."/>
            <person name="Kuang H."/>
            <person name="Zhang P."/>
            <person name="Marano M."/>
            <person name="Baker B."/>
        </authorList>
    </citation>
    <scope>NUCLEOTIDE SEQUENCE</scope>
</reference>
<dbReference type="Proteomes" id="UP000000763">
    <property type="component" value="Chromosome 3"/>
</dbReference>
<evidence type="ECO:0000313" key="4">
    <source>
        <dbReference type="Proteomes" id="UP000000763"/>
    </source>
</evidence>
<dbReference type="EMBL" id="AC135226">
    <property type="protein sequence ID" value="AAO37489.1"/>
    <property type="molecule type" value="Genomic_DNA"/>
</dbReference>
<feature type="region of interest" description="Disordered" evidence="1">
    <location>
        <begin position="1"/>
        <end position="65"/>
    </location>
</feature>
<reference evidence="2" key="4">
    <citation type="submission" date="2006-01" db="EMBL/GenBank/DDBJ databases">
        <title>Oryza sativa chromosome 3 BAC OSJNBa0037J17 genomic sequence.</title>
        <authorList>
            <person name="Buell C.R."/>
            <person name="Yuan Q."/>
            <person name="Ouyang S."/>
            <person name="Liu J."/>
            <person name="Gansberger K."/>
            <person name="Jones K.M."/>
            <person name="Overton II L.L."/>
            <person name="Tsitrin T."/>
            <person name="Kim M.M."/>
            <person name="Bera J.J."/>
            <person name="Jin S.S."/>
            <person name="Fadrosh D.W."/>
            <person name="Tallon L.J."/>
            <person name="Koo H."/>
            <person name="Zismann V."/>
            <person name="Hsiao J."/>
            <person name="Blunt S."/>
            <person name="Vanaken S.S."/>
            <person name="Riedmuller S.B."/>
            <person name="Utterback T.T."/>
            <person name="Feldblyum T.V."/>
            <person name="Yang Q.Q."/>
            <person name="Haas B.J."/>
            <person name="Suh B.B."/>
            <person name="Peterson J.J."/>
            <person name="Quackenbush J."/>
            <person name="White O."/>
            <person name="Salzberg S.L."/>
            <person name="Fraser C.M."/>
        </authorList>
    </citation>
    <scope>NUCLEOTIDE SEQUENCE</scope>
</reference>
<feature type="compositionally biased region" description="Basic residues" evidence="1">
    <location>
        <begin position="24"/>
        <end position="34"/>
    </location>
</feature>
<evidence type="ECO:0000313" key="3">
    <source>
        <dbReference type="EMBL" id="AAO73238.1"/>
    </source>
</evidence>
<reference evidence="3" key="5">
    <citation type="submission" date="2006-01" db="EMBL/GenBank/DDBJ databases">
        <title>Oryza sativa chromosome 3 BAC OSJNBb0047D08 genomic sequence.</title>
        <authorList>
            <person name="Buell C.R."/>
            <person name="Yuan Q."/>
            <person name="Ouyang S."/>
            <person name="Liu J."/>
            <person name="Gansberger K."/>
            <person name="Jones K.M."/>
            <person name="Overton II L.L."/>
            <person name="Tsitrin T."/>
            <person name="Kim M.M."/>
            <person name="Bera J.J."/>
            <person name="Jin S.S."/>
            <person name="Fadrosh D.W."/>
            <person name="Tallon L.J."/>
            <person name="Koo H."/>
            <person name="Zismann V."/>
            <person name="Hsiao J."/>
            <person name="Blunt S."/>
            <person name="Vanaken S.S."/>
            <person name="Riedmuller S.B."/>
            <person name="Utterback T.T."/>
            <person name="Feldblyum T.V."/>
            <person name="Yang Q.Q."/>
            <person name="Haas B.J."/>
            <person name="Suh B.B."/>
            <person name="Peterson J.J."/>
            <person name="Quackenbush J."/>
            <person name="White O."/>
            <person name="Salzberg S.L."/>
            <person name="Fraser C.M."/>
        </authorList>
    </citation>
    <scope>NUCLEOTIDE SEQUENCE</scope>
</reference>
<protein>
    <submittedName>
        <fullName evidence="3">Uncharacterized protein</fullName>
    </submittedName>
</protein>
<dbReference type="AlphaFoldDB" id="Q7G5S2"/>
<evidence type="ECO:0000256" key="1">
    <source>
        <dbReference type="SAM" id="MobiDB-lite"/>
    </source>
</evidence>
<gene>
    <name evidence="2" type="ORF">OSJNBa0037J17.9</name>
    <name evidence="3" type="ORF">OSJNBb0047D08.2</name>
</gene>
<sequence length="190" mass="20061">MEARHRAADEGEIEGEGEDAHRGAAAKKARRRAVGRQPAKLGGGSWRCSGDGGAPEGADERQRRGNTDVRWVFGDEKWWPSYGGMQRCRVTLECAGVRRRWGSAWGAQERVRGAQENGDKGRGSSGDRLYGLEAAGSGPRGAATDIDVGGGDMAGIVVGVAAVQRQFLGLSGRGEWVEGWRGHGSTSVGG</sequence>